<accession>A0ABS4SWH8</accession>
<dbReference type="RefSeq" id="WP_209772746.1">
    <property type="nucleotide sequence ID" value="NZ_JAGINP010000037.1"/>
</dbReference>
<reference evidence="2 3" key="1">
    <citation type="submission" date="2021-03" db="EMBL/GenBank/DDBJ databases">
        <title>Genomic Encyclopedia of Type Strains, Phase III (KMG-III): the genomes of soil and plant-associated and newly described type strains.</title>
        <authorList>
            <person name="Whitman W."/>
        </authorList>
    </citation>
    <scope>NUCLEOTIDE SEQUENCE [LARGE SCALE GENOMIC DNA]</scope>
    <source>
        <strain evidence="2 3">IMMIB AFH-6</strain>
    </source>
</reference>
<gene>
    <name evidence="2" type="ORF">J2851_006740</name>
</gene>
<name>A0ABS4SWH8_9PROT</name>
<organism evidence="2 3">
    <name type="scientific">Azospirillum rugosum</name>
    <dbReference type="NCBI Taxonomy" id="416170"/>
    <lineage>
        <taxon>Bacteria</taxon>
        <taxon>Pseudomonadati</taxon>
        <taxon>Pseudomonadota</taxon>
        <taxon>Alphaproteobacteria</taxon>
        <taxon>Rhodospirillales</taxon>
        <taxon>Azospirillaceae</taxon>
        <taxon>Azospirillum</taxon>
    </lineage>
</organism>
<dbReference type="InterPro" id="IPR036736">
    <property type="entry name" value="ACP-like_sf"/>
</dbReference>
<feature type="domain" description="Carrier" evidence="1">
    <location>
        <begin position="22"/>
        <end position="77"/>
    </location>
</feature>
<evidence type="ECO:0000313" key="2">
    <source>
        <dbReference type="EMBL" id="MBP2296921.1"/>
    </source>
</evidence>
<evidence type="ECO:0000313" key="3">
    <source>
        <dbReference type="Proteomes" id="UP000781958"/>
    </source>
</evidence>
<dbReference type="Proteomes" id="UP000781958">
    <property type="component" value="Unassembled WGS sequence"/>
</dbReference>
<dbReference type="EMBL" id="JAGINP010000037">
    <property type="protein sequence ID" value="MBP2296921.1"/>
    <property type="molecule type" value="Genomic_DNA"/>
</dbReference>
<keyword evidence="3" id="KW-1185">Reference proteome</keyword>
<protein>
    <submittedName>
        <fullName evidence="2">Acyl carrier protein</fullName>
    </submittedName>
</protein>
<dbReference type="Pfam" id="PF00550">
    <property type="entry name" value="PP-binding"/>
    <property type="match status" value="1"/>
</dbReference>
<dbReference type="Gene3D" id="1.10.1200.10">
    <property type="entry name" value="ACP-like"/>
    <property type="match status" value="1"/>
</dbReference>
<dbReference type="InterPro" id="IPR009081">
    <property type="entry name" value="PP-bd_ACP"/>
</dbReference>
<proteinExistence type="predicted"/>
<sequence>MAGTDGTGTDADRIERAVLDCLGAVAPDADLATLVPDRPFRDQFEFDSVDFLNFVMKLEIALNVRVPELDYPQLTTLDGCRSYLAKALSRDAAQPGSPAR</sequence>
<evidence type="ECO:0000259" key="1">
    <source>
        <dbReference type="Pfam" id="PF00550"/>
    </source>
</evidence>
<comment type="caution">
    <text evidence="2">The sequence shown here is derived from an EMBL/GenBank/DDBJ whole genome shotgun (WGS) entry which is preliminary data.</text>
</comment>
<dbReference type="SUPFAM" id="SSF47336">
    <property type="entry name" value="ACP-like"/>
    <property type="match status" value="1"/>
</dbReference>